<dbReference type="InterPro" id="IPR015655">
    <property type="entry name" value="PP2C"/>
</dbReference>
<proteinExistence type="predicted"/>
<dbReference type="CDD" id="cd00143">
    <property type="entry name" value="PP2Cc"/>
    <property type="match status" value="1"/>
</dbReference>
<dbReference type="PANTHER" id="PTHR13832">
    <property type="entry name" value="PROTEIN PHOSPHATASE 2C"/>
    <property type="match status" value="1"/>
</dbReference>
<dbReference type="Proteomes" id="UP000039324">
    <property type="component" value="Unassembled WGS sequence"/>
</dbReference>
<feature type="compositionally biased region" description="Low complexity" evidence="1">
    <location>
        <begin position="26"/>
        <end position="39"/>
    </location>
</feature>
<dbReference type="EMBL" id="CDSF01000144">
    <property type="protein sequence ID" value="CEP03369.1"/>
    <property type="molecule type" value="Genomic_DNA"/>
</dbReference>
<accession>A0A0G4J7M4</accession>
<keyword evidence="4" id="KW-1185">Reference proteome</keyword>
<sequence>MVTVAGGVEAATGPVQSTMAQPVTDAQPAAEATASPSAPAEREVLERRREVTIKAKGEGGRTRRVTISSGTCSNIGIRRSTNEDTFLNLQEPLFNQHAAKSIQVDPSSPQRSLLAIFDGHKGVECANFCRDRLASNVIAASNFGKPDCLEDILKEAIEKTDKEFLDSNRSLGKSDSAGSTAIVFFMQGDQVAISNTGDSRAVLCRCGHTVPLSKDHNPSLKSEVKRIKENGGMIGYNERDALARSKRNWLCNALFSCCLDLKIGTPYIFPGKCGIAVSRSMGDLKMKDVNILIATPDVTSFTLMEGDEFIILACDGLWDVIPSEVAVRFIRSFRKSERPDANDPAAAAQALVNCAIGLRSKDNITVQVIYFGYPARGQ</sequence>
<dbReference type="Pfam" id="PF00481">
    <property type="entry name" value="PP2C"/>
    <property type="match status" value="1"/>
</dbReference>
<dbReference type="OrthoDB" id="416093at2759"/>
<dbReference type="GO" id="GO:0004722">
    <property type="term" value="F:protein serine/threonine phosphatase activity"/>
    <property type="evidence" value="ECO:0007669"/>
    <property type="project" value="InterPro"/>
</dbReference>
<dbReference type="InterPro" id="IPR036457">
    <property type="entry name" value="PPM-type-like_dom_sf"/>
</dbReference>
<dbReference type="SMART" id="SM00332">
    <property type="entry name" value="PP2Cc"/>
    <property type="match status" value="1"/>
</dbReference>
<feature type="region of interest" description="Disordered" evidence="1">
    <location>
        <begin position="1"/>
        <end position="44"/>
    </location>
</feature>
<name>A0A0G4J7M4_PLABS</name>
<gene>
    <name evidence="3" type="ORF">PBRA_003129</name>
</gene>
<evidence type="ECO:0000256" key="1">
    <source>
        <dbReference type="SAM" id="MobiDB-lite"/>
    </source>
</evidence>
<dbReference type="PANTHER" id="PTHR13832:SF827">
    <property type="entry name" value="PROTEIN PHOSPHATASE 1L"/>
    <property type="match status" value="1"/>
</dbReference>
<reference evidence="3 4" key="1">
    <citation type="submission" date="2015-02" db="EMBL/GenBank/DDBJ databases">
        <authorList>
            <person name="Chooi Y.-H."/>
        </authorList>
    </citation>
    <scope>NUCLEOTIDE SEQUENCE [LARGE SCALE GENOMIC DNA]</scope>
    <source>
        <strain evidence="3">E3</strain>
    </source>
</reference>
<dbReference type="AlphaFoldDB" id="A0A0G4J7M4"/>
<evidence type="ECO:0000313" key="4">
    <source>
        <dbReference type="Proteomes" id="UP000039324"/>
    </source>
</evidence>
<evidence type="ECO:0000313" key="3">
    <source>
        <dbReference type="EMBL" id="CEP03369.1"/>
    </source>
</evidence>
<evidence type="ECO:0000259" key="2">
    <source>
        <dbReference type="PROSITE" id="PS51746"/>
    </source>
</evidence>
<dbReference type="Gene3D" id="3.60.40.10">
    <property type="entry name" value="PPM-type phosphatase domain"/>
    <property type="match status" value="1"/>
</dbReference>
<protein>
    <recommendedName>
        <fullName evidence="2">PPM-type phosphatase domain-containing protein</fullName>
    </recommendedName>
</protein>
<dbReference type="STRING" id="37360.A0A0G4J7M4"/>
<dbReference type="SUPFAM" id="SSF81606">
    <property type="entry name" value="PP2C-like"/>
    <property type="match status" value="1"/>
</dbReference>
<dbReference type="PROSITE" id="PS51746">
    <property type="entry name" value="PPM_2"/>
    <property type="match status" value="1"/>
</dbReference>
<dbReference type="OMA" id="IKPQHRA"/>
<dbReference type="InterPro" id="IPR001932">
    <property type="entry name" value="PPM-type_phosphatase-like_dom"/>
</dbReference>
<feature type="domain" description="PPM-type phosphatase" evidence="2">
    <location>
        <begin position="68"/>
        <end position="371"/>
    </location>
</feature>
<organism evidence="3 4">
    <name type="scientific">Plasmodiophora brassicae</name>
    <name type="common">Clubroot disease agent</name>
    <dbReference type="NCBI Taxonomy" id="37360"/>
    <lineage>
        <taxon>Eukaryota</taxon>
        <taxon>Sar</taxon>
        <taxon>Rhizaria</taxon>
        <taxon>Endomyxa</taxon>
        <taxon>Phytomyxea</taxon>
        <taxon>Plasmodiophorida</taxon>
        <taxon>Plasmodiophoridae</taxon>
        <taxon>Plasmodiophora</taxon>
    </lineage>
</organism>